<evidence type="ECO:0000256" key="6">
    <source>
        <dbReference type="ARBA" id="ARBA00023316"/>
    </source>
</evidence>
<comment type="similarity">
    <text evidence="7">Belongs to the transglycosylase MltG family.</text>
</comment>
<dbReference type="GO" id="GO:0005886">
    <property type="term" value="C:plasma membrane"/>
    <property type="evidence" value="ECO:0007669"/>
    <property type="project" value="UniProtKB-SubCell"/>
</dbReference>
<dbReference type="GO" id="GO:0008932">
    <property type="term" value="F:lytic endotransglycosylase activity"/>
    <property type="evidence" value="ECO:0007669"/>
    <property type="project" value="UniProtKB-UniRule"/>
</dbReference>
<feature type="transmembrane region" description="Helical" evidence="7">
    <location>
        <begin position="20"/>
        <end position="41"/>
    </location>
</feature>
<dbReference type="PANTHER" id="PTHR30518:SF2">
    <property type="entry name" value="ENDOLYTIC MUREIN TRANSGLYCOSYLASE"/>
    <property type="match status" value="1"/>
</dbReference>
<dbReference type="OrthoDB" id="9814591at2"/>
<evidence type="ECO:0000256" key="7">
    <source>
        <dbReference type="HAMAP-Rule" id="MF_02065"/>
    </source>
</evidence>
<evidence type="ECO:0000256" key="5">
    <source>
        <dbReference type="ARBA" id="ARBA00023239"/>
    </source>
</evidence>
<dbReference type="AlphaFoldDB" id="A0A9Q8FRF7"/>
<dbReference type="NCBIfam" id="TIGR00247">
    <property type="entry name" value="endolytic transglycosylase MltG"/>
    <property type="match status" value="1"/>
</dbReference>
<evidence type="ECO:0000256" key="2">
    <source>
        <dbReference type="ARBA" id="ARBA00022692"/>
    </source>
</evidence>
<proteinExistence type="inferred from homology"/>
<gene>
    <name evidence="7 8" type="primary">mltG</name>
    <name evidence="8" type="ORF">ERX40_04405</name>
</gene>
<dbReference type="Proteomes" id="UP000295280">
    <property type="component" value="Unassembled WGS sequence"/>
</dbReference>
<comment type="caution">
    <text evidence="8">The sequence shown here is derived from an EMBL/GenBank/DDBJ whole genome shotgun (WGS) entry which is preliminary data.</text>
</comment>
<comment type="catalytic activity">
    <reaction evidence="7">
        <text>a peptidoglycan chain = a peptidoglycan chain with N-acetyl-1,6-anhydromuramyl-[peptide] at the reducing end + a peptidoglycan chain with N-acetylglucosamine at the non-reducing end.</text>
        <dbReference type="EC" id="4.2.2.29"/>
    </reaction>
</comment>
<comment type="subcellular location">
    <subcellularLocation>
        <location evidence="7">Cell membrane</location>
        <topology evidence="7">Single-pass membrane protein</topology>
    </subcellularLocation>
</comment>
<dbReference type="Gene3D" id="3.30.160.60">
    <property type="entry name" value="Classic Zinc Finger"/>
    <property type="match status" value="1"/>
</dbReference>
<dbReference type="RefSeq" id="WP_133417276.1">
    <property type="nucleotide sequence ID" value="NZ_SCWD01000001.1"/>
</dbReference>
<comment type="function">
    <text evidence="7">Functions as a peptidoglycan terminase that cleaves nascent peptidoglycan strands endolytically to terminate their elongation.</text>
</comment>
<name>A0A9Q8FRF7_9STAP</name>
<dbReference type="Pfam" id="PF02618">
    <property type="entry name" value="YceG"/>
    <property type="match status" value="1"/>
</dbReference>
<dbReference type="InterPro" id="IPR003770">
    <property type="entry name" value="MLTG-like"/>
</dbReference>
<reference evidence="8 9" key="1">
    <citation type="submission" date="2019-01" db="EMBL/GenBank/DDBJ databases">
        <title>Draft genome sequences of the type strains of six Macrococcus species.</title>
        <authorList>
            <person name="Mazhar S."/>
            <person name="Altermann E."/>
            <person name="Hill C."/>
            <person name="Mcauliffe O."/>
        </authorList>
    </citation>
    <scope>NUCLEOTIDE SEQUENCE [LARGE SCALE GENOMIC DNA]</scope>
    <source>
        <strain evidence="8 9">ATCC 51828</strain>
    </source>
</reference>
<dbReference type="CDD" id="cd08010">
    <property type="entry name" value="MltG_like"/>
    <property type="match status" value="1"/>
</dbReference>
<keyword evidence="6 7" id="KW-0961">Cell wall biogenesis/degradation</keyword>
<evidence type="ECO:0000256" key="4">
    <source>
        <dbReference type="ARBA" id="ARBA00023136"/>
    </source>
</evidence>
<evidence type="ECO:0000313" key="9">
    <source>
        <dbReference type="Proteomes" id="UP000295280"/>
    </source>
</evidence>
<evidence type="ECO:0000256" key="3">
    <source>
        <dbReference type="ARBA" id="ARBA00022989"/>
    </source>
</evidence>
<keyword evidence="4 7" id="KW-0472">Membrane</keyword>
<dbReference type="PANTHER" id="PTHR30518">
    <property type="entry name" value="ENDOLYTIC MUREIN TRANSGLYCOSYLASE"/>
    <property type="match status" value="1"/>
</dbReference>
<protein>
    <recommendedName>
        <fullName evidence="7">Endolytic murein transglycosylase</fullName>
        <ecNumber evidence="7">4.2.2.29</ecNumber>
    </recommendedName>
    <alternativeName>
        <fullName evidence="7">Peptidoglycan lytic transglycosylase</fullName>
    </alternativeName>
    <alternativeName>
        <fullName evidence="7">Peptidoglycan polymerization terminase</fullName>
    </alternativeName>
</protein>
<dbReference type="EMBL" id="SCWD01000001">
    <property type="protein sequence ID" value="TDM04416.1"/>
    <property type="molecule type" value="Genomic_DNA"/>
</dbReference>
<evidence type="ECO:0000256" key="1">
    <source>
        <dbReference type="ARBA" id="ARBA00022475"/>
    </source>
</evidence>
<keyword evidence="2 7" id="KW-0812">Transmembrane</keyword>
<evidence type="ECO:0000313" key="8">
    <source>
        <dbReference type="EMBL" id="TDM04416.1"/>
    </source>
</evidence>
<dbReference type="EC" id="4.2.2.29" evidence="7"/>
<keyword evidence="5 7" id="KW-0456">Lyase</keyword>
<dbReference type="GO" id="GO:0071555">
    <property type="term" value="P:cell wall organization"/>
    <property type="evidence" value="ECO:0007669"/>
    <property type="project" value="UniProtKB-KW"/>
</dbReference>
<sequence>MTKRNKEIRDTATVSRFASALIITLFLIGIIIAGIAGFSYFTSSQKPLDPENKAVTKIEILPGETATAIGEKLEANHIIKNSDMFKYYLKFNNISDFKAGKYELSPSMTYEQISKSLQKGEVYLPVLFKMSIPEGITLDEIAKIVEKNTDIKASEFTKQVDDKAFVKKMQKKHPKLITDKVFDKNIKHPLEGYLFPATYDFTEEHPTTEKIVDKMLTATENNAFPLWNKYGGIVINQAGEQKRLTFHEFLTFSSLIEREATGLTDRAKIASVFINRMEENPEMPLQTDPTVLYALGRHKEVTYQEDTKVDDPYNTYQNRGLPPGPIATSGVESMESVLNPAKTDYLYFLADKNGKNYFAKTLEEHNANKAKYIGF</sequence>
<feature type="site" description="Important for catalytic activity" evidence="7">
    <location>
        <position position="259"/>
    </location>
</feature>
<dbReference type="Gene3D" id="3.30.1490.480">
    <property type="entry name" value="Endolytic murein transglycosylase"/>
    <property type="match status" value="1"/>
</dbReference>
<keyword evidence="9" id="KW-1185">Reference proteome</keyword>
<keyword evidence="3 7" id="KW-1133">Transmembrane helix</keyword>
<accession>A0A9Q8FRF7</accession>
<dbReference type="GO" id="GO:0009252">
    <property type="term" value="P:peptidoglycan biosynthetic process"/>
    <property type="evidence" value="ECO:0007669"/>
    <property type="project" value="UniProtKB-UniRule"/>
</dbReference>
<organism evidence="8 9">
    <name type="scientific">Macrococcus carouselicus</name>
    <dbReference type="NCBI Taxonomy" id="69969"/>
    <lineage>
        <taxon>Bacteria</taxon>
        <taxon>Bacillati</taxon>
        <taxon>Bacillota</taxon>
        <taxon>Bacilli</taxon>
        <taxon>Bacillales</taxon>
        <taxon>Staphylococcaceae</taxon>
        <taxon>Macrococcus</taxon>
    </lineage>
</organism>
<dbReference type="HAMAP" id="MF_02065">
    <property type="entry name" value="MltG"/>
    <property type="match status" value="1"/>
</dbReference>
<keyword evidence="1 7" id="KW-1003">Cell membrane</keyword>